<dbReference type="Gene3D" id="2.40.50.140">
    <property type="entry name" value="Nucleic acid-binding proteins"/>
    <property type="match status" value="1"/>
</dbReference>
<protein>
    <recommendedName>
        <fullName evidence="1">mRNA capping enzyme C-terminal domain-containing protein</fullName>
    </recommendedName>
</protein>
<gene>
    <name evidence="2" type="ORF">PPNO1_LOCUS8785</name>
</gene>
<dbReference type="GO" id="GO:0006370">
    <property type="term" value="P:7-methylguanosine mRNA capping"/>
    <property type="evidence" value="ECO:0007669"/>
    <property type="project" value="TreeGrafter"/>
</dbReference>
<name>A0A9P1H9N4_9PEZI</name>
<dbReference type="InterPro" id="IPR013846">
    <property type="entry name" value="mRNA_cap_enzyme_C"/>
</dbReference>
<keyword evidence="3" id="KW-1185">Reference proteome</keyword>
<evidence type="ECO:0000313" key="3">
    <source>
        <dbReference type="Proteomes" id="UP000838763"/>
    </source>
</evidence>
<reference evidence="2" key="1">
    <citation type="submission" date="2022-11" db="EMBL/GenBank/DDBJ databases">
        <authorList>
            <person name="Scott C."/>
            <person name="Bruce N."/>
        </authorList>
    </citation>
    <scope>NUCLEOTIDE SEQUENCE</scope>
</reference>
<dbReference type="PANTHER" id="PTHR10367">
    <property type="entry name" value="MRNA-CAPPING ENZYME"/>
    <property type="match status" value="1"/>
</dbReference>
<dbReference type="AlphaFoldDB" id="A0A9P1H9N4"/>
<feature type="domain" description="mRNA capping enzyme C-terminal" evidence="1">
    <location>
        <begin position="69"/>
        <end position="171"/>
    </location>
</feature>
<organism evidence="2 3">
    <name type="scientific">Parascedosporium putredinis</name>
    <dbReference type="NCBI Taxonomy" id="1442378"/>
    <lineage>
        <taxon>Eukaryota</taxon>
        <taxon>Fungi</taxon>
        <taxon>Dikarya</taxon>
        <taxon>Ascomycota</taxon>
        <taxon>Pezizomycotina</taxon>
        <taxon>Sordariomycetes</taxon>
        <taxon>Hypocreomycetidae</taxon>
        <taxon>Microascales</taxon>
        <taxon>Microascaceae</taxon>
        <taxon>Parascedosporium</taxon>
    </lineage>
</organism>
<accession>A0A9P1H9N4</accession>
<dbReference type="SUPFAM" id="SSF50249">
    <property type="entry name" value="Nucleic acid-binding proteins"/>
    <property type="match status" value="1"/>
</dbReference>
<dbReference type="InterPro" id="IPR012340">
    <property type="entry name" value="NA-bd_OB-fold"/>
</dbReference>
<sequence length="190" mass="21710">MSGEGPIESIAEPGIKATGEVLQTMRHEVAQLLNRHQRSFPGAQPVSFTRAHLEELRKEDYFPDEEDIANGVTEPYIDYHTLDRVELWAYMGDSHPRYQKYADAYISEKELEDLINLGDPLNDRVAECYLDDAGRWRISRFRDDKLEANHISTLKSVMNSIEDGVTKHDLLHAAKAVKDAWKARNSRRGG</sequence>
<dbReference type="GO" id="GO:0004484">
    <property type="term" value="F:mRNA guanylyltransferase activity"/>
    <property type="evidence" value="ECO:0007669"/>
    <property type="project" value="TreeGrafter"/>
</dbReference>
<evidence type="ECO:0000259" key="1">
    <source>
        <dbReference type="Pfam" id="PF03919"/>
    </source>
</evidence>
<proteinExistence type="predicted"/>
<dbReference type="PANTHER" id="PTHR10367:SF17">
    <property type="entry name" value="MRNA-CAPPING ENZYME"/>
    <property type="match status" value="1"/>
</dbReference>
<dbReference type="Pfam" id="PF03919">
    <property type="entry name" value="mRNA_cap_C"/>
    <property type="match status" value="1"/>
</dbReference>
<dbReference type="EMBL" id="CALLCH030000019">
    <property type="protein sequence ID" value="CAI4219217.1"/>
    <property type="molecule type" value="Genomic_DNA"/>
</dbReference>
<comment type="caution">
    <text evidence="2">The sequence shown here is derived from an EMBL/GenBank/DDBJ whole genome shotgun (WGS) entry which is preliminary data.</text>
</comment>
<dbReference type="OrthoDB" id="200924at2759"/>
<dbReference type="InterPro" id="IPR051029">
    <property type="entry name" value="mRNA_Capping_Enz/RNA_Phosphat"/>
</dbReference>
<dbReference type="Proteomes" id="UP000838763">
    <property type="component" value="Unassembled WGS sequence"/>
</dbReference>
<evidence type="ECO:0000313" key="2">
    <source>
        <dbReference type="EMBL" id="CAI4219217.1"/>
    </source>
</evidence>